<accession>A0A7Z0E6D1</accession>
<dbReference type="EMBL" id="JACCFQ010000001">
    <property type="protein sequence ID" value="NYJ15490.1"/>
    <property type="molecule type" value="Genomic_DNA"/>
</dbReference>
<dbReference type="AlphaFoldDB" id="A0A7Z0E6D1"/>
<proteinExistence type="predicted"/>
<dbReference type="Gene3D" id="3.10.580.10">
    <property type="entry name" value="CBS-domain"/>
    <property type="match status" value="1"/>
</dbReference>
<evidence type="ECO:0000256" key="1">
    <source>
        <dbReference type="PROSITE-ProRule" id="PRU00703"/>
    </source>
</evidence>
<sequence>MTCVADLMSPVQHTLSSHQPLDDAAKLLRGSDTAVLVVDPGGRTLGVLTDEDLATRAAEHPEGWRQGVCADACSGGVEFLRMGQPVEGVLWRYRTETVRPLAVLNGWKPVGILYPEPVFLWCLDQPHLDFTRITATTATAPVSVPTFVSPDRCGGESQASGGESVSVQHARSEVSLLGSAETVQATTPVRALRPGNEPSRLTRLGSSLGGKDVYTNW</sequence>
<evidence type="ECO:0000259" key="2">
    <source>
        <dbReference type="PROSITE" id="PS51371"/>
    </source>
</evidence>
<name>A0A7Z0E6D1_9MICC</name>
<feature type="domain" description="CBS" evidence="2">
    <location>
        <begin position="8"/>
        <end position="63"/>
    </location>
</feature>
<dbReference type="InterPro" id="IPR046342">
    <property type="entry name" value="CBS_dom_sf"/>
</dbReference>
<gene>
    <name evidence="3" type="ORF">HNR11_000024</name>
</gene>
<evidence type="ECO:0000313" key="3">
    <source>
        <dbReference type="EMBL" id="NYJ15490.1"/>
    </source>
</evidence>
<keyword evidence="1" id="KW-0129">CBS domain</keyword>
<protein>
    <recommendedName>
        <fullName evidence="2">CBS domain-containing protein</fullName>
    </recommendedName>
</protein>
<dbReference type="Pfam" id="PF00571">
    <property type="entry name" value="CBS"/>
    <property type="match status" value="1"/>
</dbReference>
<dbReference type="RefSeq" id="WP_179440579.1">
    <property type="nucleotide sequence ID" value="NZ_BAAALK010000009.1"/>
</dbReference>
<organism evidence="3 4">
    <name type="scientific">Nesterenkonia sandarakina</name>
    <dbReference type="NCBI Taxonomy" id="272918"/>
    <lineage>
        <taxon>Bacteria</taxon>
        <taxon>Bacillati</taxon>
        <taxon>Actinomycetota</taxon>
        <taxon>Actinomycetes</taxon>
        <taxon>Micrococcales</taxon>
        <taxon>Micrococcaceae</taxon>
        <taxon>Nesterenkonia</taxon>
    </lineage>
</organism>
<comment type="caution">
    <text evidence="3">The sequence shown here is derived from an EMBL/GenBank/DDBJ whole genome shotgun (WGS) entry which is preliminary data.</text>
</comment>
<keyword evidence="4" id="KW-1185">Reference proteome</keyword>
<evidence type="ECO:0000313" key="4">
    <source>
        <dbReference type="Proteomes" id="UP000560069"/>
    </source>
</evidence>
<dbReference type="Proteomes" id="UP000560069">
    <property type="component" value="Unassembled WGS sequence"/>
</dbReference>
<dbReference type="PROSITE" id="PS51371">
    <property type="entry name" value="CBS"/>
    <property type="match status" value="1"/>
</dbReference>
<reference evidence="3 4" key="1">
    <citation type="submission" date="2020-07" db="EMBL/GenBank/DDBJ databases">
        <title>Sequencing the genomes of 1000 actinobacteria strains.</title>
        <authorList>
            <person name="Klenk H.-P."/>
        </authorList>
    </citation>
    <scope>NUCLEOTIDE SEQUENCE [LARGE SCALE GENOMIC DNA]</scope>
    <source>
        <strain evidence="3 4">DSM 15664</strain>
    </source>
</reference>
<dbReference type="InterPro" id="IPR000644">
    <property type="entry name" value="CBS_dom"/>
</dbReference>
<dbReference type="SUPFAM" id="SSF54631">
    <property type="entry name" value="CBS-domain pair"/>
    <property type="match status" value="1"/>
</dbReference>